<dbReference type="PANTHER" id="PTHR34819">
    <property type="entry name" value="LARGE CYSTEINE-RICH PERIPLASMIC PROTEIN OMCB"/>
    <property type="match status" value="1"/>
</dbReference>
<evidence type="ECO:0000313" key="5">
    <source>
        <dbReference type="Proteomes" id="UP000474296"/>
    </source>
</evidence>
<dbReference type="InterPro" id="IPR047589">
    <property type="entry name" value="DUF11_rpt"/>
</dbReference>
<feature type="domain" description="DUF11" evidence="2">
    <location>
        <begin position="3144"/>
        <end position="3258"/>
    </location>
</feature>
<evidence type="ECO:0000256" key="1">
    <source>
        <dbReference type="SAM" id="MobiDB-lite"/>
    </source>
</evidence>
<feature type="domain" description="DUF11" evidence="2">
    <location>
        <begin position="2362"/>
        <end position="2473"/>
    </location>
</feature>
<comment type="caution">
    <text evidence="4">The sequence shown here is derived from an EMBL/GenBank/DDBJ whole genome shotgun (WGS) entry which is preliminary data.</text>
</comment>
<dbReference type="NCBIfam" id="TIGR01451">
    <property type="entry name" value="B_ant_repeat"/>
    <property type="match status" value="8"/>
</dbReference>
<feature type="domain" description="CshA" evidence="3">
    <location>
        <begin position="2034"/>
        <end position="2125"/>
    </location>
</feature>
<dbReference type="InterPro" id="IPR013783">
    <property type="entry name" value="Ig-like_fold"/>
</dbReference>
<feature type="domain" description="DUF11" evidence="2">
    <location>
        <begin position="2874"/>
        <end position="2987"/>
    </location>
</feature>
<dbReference type="PANTHER" id="PTHR34819:SF3">
    <property type="entry name" value="CELL SURFACE PROTEIN"/>
    <property type="match status" value="1"/>
</dbReference>
<evidence type="ECO:0000259" key="3">
    <source>
        <dbReference type="Pfam" id="PF19076"/>
    </source>
</evidence>
<gene>
    <name evidence="4" type="ORF">GWK10_09660</name>
</gene>
<evidence type="ECO:0000259" key="2">
    <source>
        <dbReference type="Pfam" id="PF01345"/>
    </source>
</evidence>
<name>A0A6M0CPR1_9FLAO</name>
<dbReference type="RefSeq" id="WP_164032036.1">
    <property type="nucleotide sequence ID" value="NZ_JAABOQ010000004.1"/>
</dbReference>
<dbReference type="Gene3D" id="2.60.40.3080">
    <property type="match status" value="1"/>
</dbReference>
<organism evidence="4 5">
    <name type="scientific">Spongiivirga citrea</name>
    <dbReference type="NCBI Taxonomy" id="1481457"/>
    <lineage>
        <taxon>Bacteria</taxon>
        <taxon>Pseudomonadati</taxon>
        <taxon>Bacteroidota</taxon>
        <taxon>Flavobacteriia</taxon>
        <taxon>Flavobacteriales</taxon>
        <taxon>Flavobacteriaceae</taxon>
        <taxon>Spongiivirga</taxon>
    </lineage>
</organism>
<proteinExistence type="predicted"/>
<evidence type="ECO:0000313" key="4">
    <source>
        <dbReference type="EMBL" id="NER17477.1"/>
    </source>
</evidence>
<dbReference type="Gene3D" id="2.60.40.740">
    <property type="match status" value="1"/>
</dbReference>
<dbReference type="Pfam" id="PF19076">
    <property type="entry name" value="CshA_repeat"/>
    <property type="match status" value="3"/>
</dbReference>
<accession>A0A6M0CPR1</accession>
<feature type="domain" description="DUF11" evidence="2">
    <location>
        <begin position="2624"/>
        <end position="2737"/>
    </location>
</feature>
<dbReference type="NCBIfam" id="TIGR04225">
    <property type="entry name" value="CshA_fibril_rpt"/>
    <property type="match status" value="1"/>
</dbReference>
<sequence>MNVITRFTSFSAFKNIRVFYILLLFLFLGTMIGHAQSCVVNAGVDQTICGNQTLQLDGNSSGSFSSNPIWTQVSGPSVIISDTGINNPVITGYSGGNTYVFKYSAVCQNATEPEDFVTVVVNSITTASTSGNVNSCPDNTGAITVTGNSPGSGETGIWSIVGSNDAGVTINFPGSTTTTLNLSETNAGTTTLRWTLTNSGTSCSSFSDILVTNFGGESTVDAGPDQNLSQCYTATQSTSLSGSFGGNNINGQQGTWIFVTGPSTPTIANINSPSTSVSNLIEGTYTFRWDVSGPCVNGNDTVDIIVPGATQDVTTAVVQNDNQRFCDPSITSATLIGSTPDFTNETVEWEQIDGNPPVTIVNPFSPTTQVTGLNSPNSYRFRYTITNNITGCTSSDTGRVRFNNGSISIVVNSGNDIVGVCDQTSFSIPFVFSSGNRTEYSIISGPSDSSISFPTAYQNAGDSPTTINAFDVEGNYTVSFRRRRVGQILTSCDEATDAINVSVSLSPSGASAGSDQVLNCGETTATLAGSPVASGIAVWSQVSGPNTAVFSDIYEQSPTISGLVAGLYTFRYSVSGGPGCPVNFSDPDTTVLVSSNINGPSLAGSDQTICIDAPVQLAANTPTDDQTGTWSQTGGPAGVVFSDINDPNATATGFSSTAIYTLQWSVENSSINCGLPVTSTLDITTTTDVSPVAAEAGPDQCESSGTTIITLAGNDPPAGQQGIWTVAPSAGVTFADATQFDTTATVPTDGAYTFTWTIDFVTSNGCGTTSDDVEVTIADTGVFVSAGLDQTICLDPTTTPVPLSFTMAADIPPSPGVGTWILVSGNAGYTVDNANSPTATFSDLLDGTYVFEWRIDYGDCAFSADEVTINVGVPPTTANIPGGNQVLCGSNSTIITADPLLNPLTESGVWTVLSGAPNTPSIDDPSSNTINVTGLTTGSYTFRWTTTGSSPLCTSSSADVIVDVYAAATAGADQNLCLATSVFLEATTGTTGTWTIVSTTNPAGTAGFAPIQSPSNSNTANAPVDPGFEYVFEYTTDYTGTGITCNNSDQVTFVISNGPSEDPDAGDDQDVCIVDATATLLAGNTSIPGDVTSEWRLVSQPSGGAATIATPNNSITTDINNLTVPGLYIFELNFESNFCLDKADIVRVEVFEAPTPIEAGPDQPNACQLDAQLAATAPTIGIGTWVLTTDPSAGQVQIDSPNNPLSTISNIPDDAGNDGLDDVYVFTWTVSNGPLTSGACAPQSDTVTLTFTGAPPSIADAGTDQELCDASQTNLDAAAVSSGIGIWTQISGPNTANIASPNNPNSLIFGLIQGTYEFAWTTNGGGCSYTDTMEVTVLSQPVTAEAGPNQTIVEFATLTLDADDPSPFTGTWTQVSGPNTASILNPNSFNSQVTGTTVGTYIFQWTVTNGICSVVSDTVQIDVIGISDLELTKSVNPTSAKVGETILFTIDLFNNNANGNSNATGVIVQDFIPSGYTLVFGTVSNGGVYNAGNFSITWSNLTINNGNTVSLTFQATVNATGNYNNTAQVTASDQFDPDSTPNNNLGAEDDQSSVAITILPNDPPVADNDSSLGNTVGATVLVNIIDGDTDVDGTVEINTVNLILPGGETNVITDVQGDIVGFETSEGVWFYNDTTGLLSFDPADGFTGDPVPIQYTVDDNDGNTSNQATVTITYTPVDPIAVADENVIPTSPGDNTVLDILTNDTLGDGSTPLPTDVIVDLDPSTPGVVDTSVIIPNEGTWTYDPLTGLVTFVPDANLVGNPSIINYTITDADNNTAVSAPTTITINYQSPPVAVDDDSLNNAPVSTANLDLTANDTDADGNNTIDPTSVDLIPPGTAINIVTDANGNVISFDVPGEGNYVYVNITGILSFNPEFGFLGDPTDIQYTVDDNDGNISNQANINITYIPATAPIATNDANAVSTPQGADTVLDILANDTLGDGSTPTPADVTVDLDPGTAGVQNTISIPGEGTWTYNPSTGELSFAPEPSFTGSPTAITYELTDVDTGLSDTATVTVTYQELPVAVDDSSTANTAGATVVVDITVNDTDADGTIDDASVNLSTPTGAINITTDGDGDVTGFEVPGEGVWSYDGAGNISFAPAAGFTGNPTDITYTVDDNDGNTSNAATVNIEYTATNPVATNDANAVSTPQGADTVLDILANDTLGDGSTPTPSDVTVDLDPGTAGVQNTISIPGEGTWTYNPSTGELSFAPESGFDNDPTPIVYELTDLDTGLSDTATVTLDYLIDPVAVNDESLNNNPNNDVVIAILSNDNDPDGTLDPNGVNLIVPTGAINVVTDGDGDVTSFEVPGEGLWTYDPAIGDLTFAPEPGFITDPTPISYTVADNDGNISNEVTVVVDYVDVADLSLTKVVVDNDVTPFTGTEITFEIRVTNDGPANATGVIVEDLLPDGYDFILYSSTTGFYDENTGVWTVGNLASGSTETLLIDVLVNETGNYLNDAEITATDVLDLDSTPNNGVLAEDDQDEVNVIPQLTPRIDLSVTKTANTMTPDVGGQIVFTMTVTNDGPSDATNVVVTDLLASGYEYLSNTVTIGSYEPLNGSWTIGNLPNGTTETITITARVLESGDYSNKVEVTDATEPDIDSVPANNDDTEDDQQTIEPVPVSVSDLALTKTVNNPTPNVGETVQFEILVENLGLSDARGIEVTDLLPSGYTFVSFEATAGIYDEVTGLWRITRTLVQGDIERLTITAIVNPTGDYNNTAAITASDNNDSDITNNDDNAITIPVPISDLSLTKVVDNLNPDVTDLVTFTLTLTNDGPSEATGIVVTDALPSGFNWVSDTSGGAYDSTTGLWSIASLASGASTTIDITVSINTTGSYLNVAEVTAVNEIDPDSTPNNNVLSEDDQDEVQVFPRVITDIEVTKTVDNLNPTVGSQITFTVTVTNNGPSDATGIVVEDQLASGYQFVSATASAGIYDEAIGSWNVGNLANGITETINITVTVLPTGNYNNTAELIALDTFDPDSNPDNNIDSEDDQETINPRPTGLADLSITKSVDNATPLVGDMVEFTINLTNSGDSDATGVVVTDLLPAGYTFSSYISTAGLYNEVDGQWTLNSTVVNGNTESLIILAEVNSPSGIADEYINNVEITAADQADPDSVVADGFDIDDYADGIVDDDEATVIVTPQTVDIAVSKTVDNSDADIGDTVVFVITATNNSTVLNATNVVIQDALPSGYEFVSATTSSGIYDEATGFWTIAAVDASITETLSMTVTVLDADNYVNVASLISVDQSDVNPDNDQADAMVSPQCLTIFNEFSPNGDGTNDFFTIDCISRFPNNKLEVYNRWGNIVFEANGYNNDWDGTSNGRVTINPEKKLPVGTYYYILNLGDGSEPRAGWLYINR</sequence>
<feature type="domain" description="DUF11" evidence="2">
    <location>
        <begin position="2746"/>
        <end position="2855"/>
    </location>
</feature>
<reference evidence="4 5" key="1">
    <citation type="submission" date="2020-01" db="EMBL/GenBank/DDBJ databases">
        <title>Spongiivirga citrea KCTC 32990T.</title>
        <authorList>
            <person name="Wang G."/>
        </authorList>
    </citation>
    <scope>NUCLEOTIDE SEQUENCE [LARGE SCALE GENOMIC DNA]</scope>
    <source>
        <strain evidence="4 5">KCTC 32990</strain>
    </source>
</reference>
<dbReference type="Pfam" id="PF01345">
    <property type="entry name" value="DUF11"/>
    <property type="match status" value="8"/>
</dbReference>
<protein>
    <submittedName>
        <fullName evidence="4">DUF11 domain-containing protein</fullName>
    </submittedName>
</protein>
<feature type="domain" description="DUF11" evidence="2">
    <location>
        <begin position="1428"/>
        <end position="1543"/>
    </location>
</feature>
<feature type="domain" description="DUF11" evidence="2">
    <location>
        <begin position="2495"/>
        <end position="2608"/>
    </location>
</feature>
<dbReference type="Proteomes" id="UP000474296">
    <property type="component" value="Unassembled WGS sequence"/>
</dbReference>
<keyword evidence="5" id="KW-1185">Reference proteome</keyword>
<feature type="region of interest" description="Disordered" evidence="1">
    <location>
        <begin position="2975"/>
        <end position="2999"/>
    </location>
</feature>
<feature type="region of interest" description="Disordered" evidence="1">
    <location>
        <begin position="2593"/>
        <end position="2612"/>
    </location>
</feature>
<dbReference type="NCBIfam" id="TIGR04131">
    <property type="entry name" value="Bac_Flav_CTERM"/>
    <property type="match status" value="1"/>
</dbReference>
<dbReference type="InterPro" id="IPR026395">
    <property type="entry name" value="CshA_fibril"/>
</dbReference>
<dbReference type="Pfam" id="PF22352">
    <property type="entry name" value="K319L-like_PKD"/>
    <property type="match status" value="1"/>
</dbReference>
<feature type="domain" description="DUF11" evidence="2">
    <location>
        <begin position="3003"/>
        <end position="3113"/>
    </location>
</feature>
<feature type="domain" description="CshA" evidence="3">
    <location>
        <begin position="2294"/>
        <end position="2347"/>
    </location>
</feature>
<dbReference type="InterPro" id="IPR001434">
    <property type="entry name" value="OmcB-like_DUF11"/>
</dbReference>
<dbReference type="Pfam" id="PF13585">
    <property type="entry name" value="CHU_C"/>
    <property type="match status" value="1"/>
</dbReference>
<dbReference type="Gene3D" id="2.60.40.10">
    <property type="entry name" value="Immunoglobulins"/>
    <property type="match status" value="14"/>
</dbReference>
<dbReference type="EMBL" id="JAABOQ010000004">
    <property type="protein sequence ID" value="NER17477.1"/>
    <property type="molecule type" value="Genomic_DNA"/>
</dbReference>
<dbReference type="InterPro" id="IPR051172">
    <property type="entry name" value="Chlamydia_OmcB"/>
</dbReference>
<feature type="domain" description="CshA" evidence="3">
    <location>
        <begin position="1938"/>
        <end position="2016"/>
    </location>
</feature>
<dbReference type="InterPro" id="IPR026341">
    <property type="entry name" value="T9SS_type_B"/>
</dbReference>